<sequence>MLDPITLAMSAADAAGPSEAEYQAEFERSVRESVIADFRTQSCTQLTNLWPEVKALHQKDAENGQMFIETREQVIAEKGCTVPAPLAGSTAQAKPDAGKAAAAPAAVAAASSTPVSPAPAPAVTPASSGALSTTIAEYIAMETPERYRNRSCDYLHARLIETSPGFASEDPEIKQWVQKAQTVVTQTLAEKRCAPASWVGGRIGARISTIDPIKAPRLKLPTAGVWVEGTLPGSPSAAAGLLRGDTLVAVNGTPVADASEFFVIVLKQPIGSTIQVKFWRVNAFQEVPVVIGAPQ</sequence>
<gene>
    <name evidence="2" type="ORF">ABS648_13235</name>
</gene>
<protein>
    <submittedName>
        <fullName evidence="2">PDZ domain-containing protein</fullName>
    </submittedName>
</protein>
<evidence type="ECO:0000313" key="2">
    <source>
        <dbReference type="EMBL" id="XBY66682.1"/>
    </source>
</evidence>
<name>A0AAU7Y8G8_9PSED</name>
<dbReference type="Pfam" id="PF13180">
    <property type="entry name" value="PDZ_2"/>
    <property type="match status" value="1"/>
</dbReference>
<dbReference type="PROSITE" id="PS50106">
    <property type="entry name" value="PDZ"/>
    <property type="match status" value="1"/>
</dbReference>
<organism evidence="2">
    <name type="scientific">Pseudomonas solani</name>
    <dbReference type="NCBI Taxonomy" id="2731552"/>
    <lineage>
        <taxon>Bacteria</taxon>
        <taxon>Pseudomonadati</taxon>
        <taxon>Pseudomonadota</taxon>
        <taxon>Gammaproteobacteria</taxon>
        <taxon>Pseudomonadales</taxon>
        <taxon>Pseudomonadaceae</taxon>
        <taxon>Pseudomonas</taxon>
    </lineage>
</organism>
<proteinExistence type="predicted"/>
<dbReference type="Gene3D" id="2.30.42.10">
    <property type="match status" value="1"/>
</dbReference>
<evidence type="ECO:0000259" key="1">
    <source>
        <dbReference type="PROSITE" id="PS50106"/>
    </source>
</evidence>
<dbReference type="AlphaFoldDB" id="A0AAU7Y8G8"/>
<feature type="domain" description="PDZ" evidence="1">
    <location>
        <begin position="201"/>
        <end position="282"/>
    </location>
</feature>
<accession>A0AAU7Y8G8</accession>
<reference evidence="2" key="1">
    <citation type="submission" date="2023-08" db="EMBL/GenBank/DDBJ databases">
        <title>Increased levels of nutrients transform a symbiont into a lethal pathobiont.</title>
        <authorList>
            <person name="Lachnit T."/>
            <person name="Ulrich L."/>
            <person name="Willmer F.M."/>
            <person name="Hasenbein T."/>
            <person name="Steiner L.X."/>
            <person name="Wolters M."/>
            <person name="Herbst E.M."/>
            <person name="Deines P."/>
        </authorList>
    </citation>
    <scope>NUCLEOTIDE SEQUENCE</scope>
    <source>
        <strain evidence="2">T3</strain>
    </source>
</reference>
<dbReference type="SUPFAM" id="SSF50156">
    <property type="entry name" value="PDZ domain-like"/>
    <property type="match status" value="1"/>
</dbReference>
<dbReference type="SMART" id="SM00228">
    <property type="entry name" value="PDZ"/>
    <property type="match status" value="1"/>
</dbReference>
<dbReference type="InterPro" id="IPR036034">
    <property type="entry name" value="PDZ_sf"/>
</dbReference>
<dbReference type="InterPro" id="IPR001478">
    <property type="entry name" value="PDZ"/>
</dbReference>
<dbReference type="EMBL" id="CP158373">
    <property type="protein sequence ID" value="XBY66682.1"/>
    <property type="molecule type" value="Genomic_DNA"/>
</dbReference>
<dbReference type="RefSeq" id="WP_350448423.1">
    <property type="nucleotide sequence ID" value="NZ_CP158373.1"/>
</dbReference>